<evidence type="ECO:0000256" key="1">
    <source>
        <dbReference type="SAM" id="MobiDB-lite"/>
    </source>
</evidence>
<dbReference type="AlphaFoldDB" id="A0A2A2TIX0"/>
<feature type="region of interest" description="Disordered" evidence="1">
    <location>
        <begin position="44"/>
        <end position="122"/>
    </location>
</feature>
<dbReference type="EMBL" id="NTFS01000121">
    <property type="protein sequence ID" value="PAX54149.1"/>
    <property type="molecule type" value="Genomic_DNA"/>
</dbReference>
<sequence length="598" mass="63400">MSYVSFLKNIPEVLTQPTGIAALASLSIHGAIAFILPLVPVDSSKSAKQTPTNSKPVGLTQLTPAEQSRLPQIPIPQSGSLQAQLPPLPGQIPSLPGQQQLPLNLPNTQPGLPPAPPPGAIMSAIPGSSALSLPPSLQTLPGNSSQRFNRRDLVIDPNFGLNPTASVNISRFPRSSRINNVGLGSRSFGSRSYSSANLPRPFVPSNLPEPPVTQPSNFPVAPPPLPPEATTNTTTPDNEVAAQVPQPENQTVTPDQYIAPVGNAPKPTEGNYTVAAQPVTPFQSQAGGINEIAAGTPSAGSTVPGTAPNAPTVNGETTKTISMLDAFTEAKKQYPEVQFSGAPIVISIPKSQLERNVEVAVRMDRQNKIDSVQLLEDGISIPSNNKLAVRERLLQYFKENPAALNGKGKLFTFRISPDGNVSSDKPTENKPSDRTLPAQPQNTTANENNQPAPVAPQGSNPTIKPFSGLQLNRNKPVTVPQVNTPTETNTPNTGSTVPTSIDKPSSEVTPVGGNRTTPPKLPNFKPKETSSPLDRVEPAPLLPLKRSGTQSAPTPQITAKPLVEKLRESQNQSTSEANSEQPSVVQKLRQFKQEQDSK</sequence>
<proteinExistence type="predicted"/>
<dbReference type="OrthoDB" id="506407at2"/>
<feature type="compositionally biased region" description="Low complexity" evidence="1">
    <location>
        <begin position="474"/>
        <end position="497"/>
    </location>
</feature>
<feature type="region of interest" description="Disordered" evidence="1">
    <location>
        <begin position="201"/>
        <end position="235"/>
    </location>
</feature>
<evidence type="ECO:0000313" key="2">
    <source>
        <dbReference type="EMBL" id="PAX54149.1"/>
    </source>
</evidence>
<keyword evidence="3" id="KW-1185">Reference proteome</keyword>
<evidence type="ECO:0000313" key="3">
    <source>
        <dbReference type="Proteomes" id="UP000218238"/>
    </source>
</evidence>
<comment type="caution">
    <text evidence="2">The sequence shown here is derived from an EMBL/GenBank/DDBJ whole genome shotgun (WGS) entry which is preliminary data.</text>
</comment>
<name>A0A2A2TIX0_9CYAN</name>
<feature type="compositionally biased region" description="Polar residues" evidence="1">
    <location>
        <begin position="44"/>
        <end position="83"/>
    </location>
</feature>
<organism evidence="2 3">
    <name type="scientific">Brunnivagina elsteri CCALA 953</name>
    <dbReference type="NCBI Taxonomy" id="987040"/>
    <lineage>
        <taxon>Bacteria</taxon>
        <taxon>Bacillati</taxon>
        <taxon>Cyanobacteriota</taxon>
        <taxon>Cyanophyceae</taxon>
        <taxon>Nostocales</taxon>
        <taxon>Calotrichaceae</taxon>
        <taxon>Brunnivagina</taxon>
    </lineage>
</organism>
<feature type="compositionally biased region" description="Polar residues" evidence="1">
    <location>
        <begin position="569"/>
        <end position="584"/>
    </location>
</feature>
<feature type="compositionally biased region" description="Low complexity" evidence="1">
    <location>
        <begin position="91"/>
        <end position="110"/>
    </location>
</feature>
<feature type="compositionally biased region" description="Polar residues" evidence="1">
    <location>
        <begin position="438"/>
        <end position="462"/>
    </location>
</feature>
<gene>
    <name evidence="2" type="ORF">CK510_12755</name>
</gene>
<feature type="compositionally biased region" description="Polar residues" evidence="1">
    <location>
        <begin position="547"/>
        <end position="557"/>
    </location>
</feature>
<protein>
    <submittedName>
        <fullName evidence="2">Uncharacterized protein</fullName>
    </submittedName>
</protein>
<dbReference type="RefSeq" id="WP_095722062.1">
    <property type="nucleotide sequence ID" value="NZ_NTFS01000121.1"/>
</dbReference>
<dbReference type="Proteomes" id="UP000218238">
    <property type="component" value="Unassembled WGS sequence"/>
</dbReference>
<feature type="region of interest" description="Disordered" evidence="1">
    <location>
        <begin position="412"/>
        <end position="598"/>
    </location>
</feature>
<reference evidence="2 3" key="1">
    <citation type="submission" date="2017-08" db="EMBL/GenBank/DDBJ databases">
        <title>Draft genome sequence of filamentous cyanobacterium Calothrix elsteri CCALA 953.</title>
        <authorList>
            <person name="Gagunashvili A.N."/>
            <person name="Elster J."/>
            <person name="Andresson O.S."/>
        </authorList>
    </citation>
    <scope>NUCLEOTIDE SEQUENCE [LARGE SCALE GENOMIC DNA]</scope>
    <source>
        <strain evidence="2 3">CCALA 953</strain>
    </source>
</reference>
<accession>A0A2A2TIX0</accession>
<feature type="compositionally biased region" description="Polar residues" evidence="1">
    <location>
        <begin position="498"/>
        <end position="508"/>
    </location>
</feature>